<dbReference type="PANTHER" id="PTHR34861:SF10">
    <property type="entry name" value="CYCLASE"/>
    <property type="match status" value="1"/>
</dbReference>
<dbReference type="KEGG" id="eke:EK0264_12770"/>
<dbReference type="Gene3D" id="3.50.30.50">
    <property type="entry name" value="Putative cyclase"/>
    <property type="match status" value="1"/>
</dbReference>
<dbReference type="OrthoDB" id="7067800at2"/>
<evidence type="ECO:0008006" key="3">
    <source>
        <dbReference type="Google" id="ProtNLM"/>
    </source>
</evidence>
<sequence>MTQLPNYDDLPEGPIGGRLGWHVFGDDDQLGLINLLTDDVVADAAKLIKRGKVFALDLPLGGLRPPLNLKRGLPEHHVLTNRGGLSMDDYYDNLYPQSASQWDSLAHVGYQADSFYNGAAVAQIEAGERNSIDHWARHGLAGRAVVLDMPKAMEAAGKPYSAGDHVPFSADDLSKAAQHAGIEHRPGDIVVLYTGFEEWYADQDQAVRDKLPDGFTTPGIGQSEDVARYLWDIHCSAIVADNYAVEAWPATFGEGTAPFGFIHQMLIGSFGMALGELFHLSELVADCRETGVYEAMLVAAPMMAPGGIGSTANTVAIK</sequence>
<dbReference type="GO" id="GO:0004061">
    <property type="term" value="F:arylformamidase activity"/>
    <property type="evidence" value="ECO:0007669"/>
    <property type="project" value="InterPro"/>
</dbReference>
<dbReference type="PANTHER" id="PTHR34861">
    <property type="match status" value="1"/>
</dbReference>
<dbReference type="InParanoid" id="A0A7L4YPK1"/>
<reference evidence="1 2" key="1">
    <citation type="journal article" date="2018" name="Int. J. Syst. Evol. Microbiol.">
        <title>Epidermidibacterium keratini gen. nov., sp. nov., a member of the family Sporichthyaceae, isolated from keratin epidermis.</title>
        <authorList>
            <person name="Lee D.G."/>
            <person name="Trujillo M.E."/>
            <person name="Kang S."/>
            <person name="Nam J.J."/>
            <person name="Kim Y.J."/>
        </authorList>
    </citation>
    <scope>NUCLEOTIDE SEQUENCE [LARGE SCALE GENOMIC DNA]</scope>
    <source>
        <strain evidence="1 2">EPI-7</strain>
    </source>
</reference>
<dbReference type="Pfam" id="PF04199">
    <property type="entry name" value="Cyclase"/>
    <property type="match status" value="1"/>
</dbReference>
<dbReference type="RefSeq" id="WP_159546191.1">
    <property type="nucleotide sequence ID" value="NZ_CP047156.1"/>
</dbReference>
<protein>
    <recommendedName>
        <fullName evidence="3">Cyclase family protein</fullName>
    </recommendedName>
</protein>
<name>A0A7L4YPK1_9ACTN</name>
<dbReference type="Proteomes" id="UP000463857">
    <property type="component" value="Chromosome"/>
</dbReference>
<gene>
    <name evidence="1" type="ORF">EK0264_12770</name>
</gene>
<organism evidence="1 2">
    <name type="scientific">Epidermidibacterium keratini</name>
    <dbReference type="NCBI Taxonomy" id="1891644"/>
    <lineage>
        <taxon>Bacteria</taxon>
        <taxon>Bacillati</taxon>
        <taxon>Actinomycetota</taxon>
        <taxon>Actinomycetes</taxon>
        <taxon>Sporichthyales</taxon>
        <taxon>Sporichthyaceae</taxon>
        <taxon>Epidermidibacterium</taxon>
    </lineage>
</organism>
<evidence type="ECO:0000313" key="1">
    <source>
        <dbReference type="EMBL" id="QHC01076.1"/>
    </source>
</evidence>
<keyword evidence="2" id="KW-1185">Reference proteome</keyword>
<accession>A0A7L4YPK1</accession>
<dbReference type="InterPro" id="IPR037175">
    <property type="entry name" value="KFase_sf"/>
</dbReference>
<dbReference type="GO" id="GO:0019441">
    <property type="term" value="P:L-tryptophan catabolic process to kynurenine"/>
    <property type="evidence" value="ECO:0007669"/>
    <property type="project" value="InterPro"/>
</dbReference>
<evidence type="ECO:0000313" key="2">
    <source>
        <dbReference type="Proteomes" id="UP000463857"/>
    </source>
</evidence>
<dbReference type="SUPFAM" id="SSF102198">
    <property type="entry name" value="Putative cyclase"/>
    <property type="match status" value="1"/>
</dbReference>
<dbReference type="InterPro" id="IPR007325">
    <property type="entry name" value="KFase/CYL"/>
</dbReference>
<dbReference type="AlphaFoldDB" id="A0A7L4YPK1"/>
<dbReference type="EMBL" id="CP047156">
    <property type="protein sequence ID" value="QHC01076.1"/>
    <property type="molecule type" value="Genomic_DNA"/>
</dbReference>
<proteinExistence type="predicted"/>